<reference evidence="13" key="3">
    <citation type="submission" date="2016-03" db="UniProtKB">
        <authorList>
            <consortium name="EnsemblProtists"/>
        </authorList>
    </citation>
    <scope>IDENTIFICATION</scope>
</reference>
<dbReference type="Proteomes" id="UP000011087">
    <property type="component" value="Unassembled WGS sequence"/>
</dbReference>
<dbReference type="AlphaFoldDB" id="L1I6Z4"/>
<evidence type="ECO:0000256" key="10">
    <source>
        <dbReference type="PROSITE-ProRule" id="PRU00282"/>
    </source>
</evidence>
<evidence type="ECO:0000256" key="9">
    <source>
        <dbReference type="ARBA" id="ARBA00023136"/>
    </source>
</evidence>
<dbReference type="KEGG" id="gtt:GUITHDRAFT_121795"/>
<keyword evidence="4 10" id="KW-0812">Transmembrane</keyword>
<accession>L1I6Z4</accession>
<evidence type="ECO:0000256" key="11">
    <source>
        <dbReference type="RuleBase" id="RU000488"/>
    </source>
</evidence>
<evidence type="ECO:0000256" key="6">
    <source>
        <dbReference type="ARBA" id="ARBA00022792"/>
    </source>
</evidence>
<dbReference type="InterPro" id="IPR023395">
    <property type="entry name" value="MCP_dom_sf"/>
</dbReference>
<dbReference type="OrthoDB" id="756301at2759"/>
<reference evidence="14" key="2">
    <citation type="submission" date="2012-11" db="EMBL/GenBank/DDBJ databases">
        <authorList>
            <person name="Kuo A."/>
            <person name="Curtis B.A."/>
            <person name="Tanifuji G."/>
            <person name="Burki F."/>
            <person name="Gruber A."/>
            <person name="Irimia M."/>
            <person name="Maruyama S."/>
            <person name="Arias M.C."/>
            <person name="Ball S.G."/>
            <person name="Gile G.H."/>
            <person name="Hirakawa Y."/>
            <person name="Hopkins J.F."/>
            <person name="Rensing S.A."/>
            <person name="Schmutz J."/>
            <person name="Symeonidi A."/>
            <person name="Elias M."/>
            <person name="Eveleigh R.J."/>
            <person name="Herman E.K."/>
            <person name="Klute M.J."/>
            <person name="Nakayama T."/>
            <person name="Obornik M."/>
            <person name="Reyes-Prieto A."/>
            <person name="Armbrust E.V."/>
            <person name="Aves S.J."/>
            <person name="Beiko R.G."/>
            <person name="Coutinho P."/>
            <person name="Dacks J.B."/>
            <person name="Durnford D.G."/>
            <person name="Fast N.M."/>
            <person name="Green B.R."/>
            <person name="Grisdale C."/>
            <person name="Hempe F."/>
            <person name="Henrissat B."/>
            <person name="Hoppner M.P."/>
            <person name="Ishida K.-I."/>
            <person name="Kim E."/>
            <person name="Koreny L."/>
            <person name="Kroth P.G."/>
            <person name="Liu Y."/>
            <person name="Malik S.-B."/>
            <person name="Maier U.G."/>
            <person name="McRose D."/>
            <person name="Mock T."/>
            <person name="Neilson J.A."/>
            <person name="Onodera N.T."/>
            <person name="Poole A.M."/>
            <person name="Pritham E.J."/>
            <person name="Richards T.A."/>
            <person name="Rocap G."/>
            <person name="Roy S.W."/>
            <person name="Sarai C."/>
            <person name="Schaack S."/>
            <person name="Shirato S."/>
            <person name="Slamovits C.H."/>
            <person name="Spencer D.F."/>
            <person name="Suzuki S."/>
            <person name="Worden A.Z."/>
            <person name="Zauner S."/>
            <person name="Barry K."/>
            <person name="Bell C."/>
            <person name="Bharti A.K."/>
            <person name="Crow J.A."/>
            <person name="Grimwood J."/>
            <person name="Kramer R."/>
            <person name="Lindquist E."/>
            <person name="Lucas S."/>
            <person name="Salamov A."/>
            <person name="McFadden G.I."/>
            <person name="Lane C.E."/>
            <person name="Keeling P.J."/>
            <person name="Gray M.W."/>
            <person name="Grigoriev I.V."/>
            <person name="Archibald J.M."/>
        </authorList>
    </citation>
    <scope>NUCLEOTIDE SEQUENCE</scope>
    <source>
        <strain evidence="14">CCMP2712</strain>
    </source>
</reference>
<keyword evidence="7" id="KW-1133">Transmembrane helix</keyword>
<evidence type="ECO:0000313" key="13">
    <source>
        <dbReference type="EnsemblProtists" id="EKX32028"/>
    </source>
</evidence>
<dbReference type="eggNOG" id="KOG0753">
    <property type="taxonomic scope" value="Eukaryota"/>
</dbReference>
<comment type="similarity">
    <text evidence="2 11">Belongs to the mitochondrial carrier (TC 2.A.29) family.</text>
</comment>
<dbReference type="PANTHER" id="PTHR45618">
    <property type="entry name" value="MITOCHONDRIAL DICARBOXYLATE CARRIER-RELATED"/>
    <property type="match status" value="1"/>
</dbReference>
<keyword evidence="8" id="KW-0496">Mitochondrion</keyword>
<feature type="repeat" description="Solcar" evidence="10">
    <location>
        <begin position="1"/>
        <end position="47"/>
    </location>
</feature>
<dbReference type="Pfam" id="PF00153">
    <property type="entry name" value="Mito_carr"/>
    <property type="match status" value="3"/>
</dbReference>
<dbReference type="FunFam" id="1.50.40.10:FF:000062">
    <property type="entry name" value="mitochondrial uncoupling protein 3"/>
    <property type="match status" value="1"/>
</dbReference>
<dbReference type="HOGENOM" id="CLU_015166_14_2_1"/>
<dbReference type="RefSeq" id="XP_005819008.1">
    <property type="nucleotide sequence ID" value="XM_005818951.1"/>
</dbReference>
<dbReference type="InterPro" id="IPR018108">
    <property type="entry name" value="MCP_transmembrane"/>
</dbReference>
<dbReference type="GeneID" id="17288757"/>
<keyword evidence="9 10" id="KW-0472">Membrane</keyword>
<comment type="subcellular location">
    <subcellularLocation>
        <location evidence="1">Mitochondrion inner membrane</location>
        <topology evidence="1">Multi-pass membrane protein</topology>
    </subcellularLocation>
</comment>
<dbReference type="InterPro" id="IPR050391">
    <property type="entry name" value="Mito_Metabolite_Transporter"/>
</dbReference>
<dbReference type="OMA" id="HARRYCS"/>
<proteinExistence type="inferred from homology"/>
<keyword evidence="14" id="KW-1185">Reference proteome</keyword>
<reference evidence="12 14" key="1">
    <citation type="journal article" date="2012" name="Nature">
        <title>Algal genomes reveal evolutionary mosaicism and the fate of nucleomorphs.</title>
        <authorList>
            <consortium name="DOE Joint Genome Institute"/>
            <person name="Curtis B.A."/>
            <person name="Tanifuji G."/>
            <person name="Burki F."/>
            <person name="Gruber A."/>
            <person name="Irimia M."/>
            <person name="Maruyama S."/>
            <person name="Arias M.C."/>
            <person name="Ball S.G."/>
            <person name="Gile G.H."/>
            <person name="Hirakawa Y."/>
            <person name="Hopkins J.F."/>
            <person name="Kuo A."/>
            <person name="Rensing S.A."/>
            <person name="Schmutz J."/>
            <person name="Symeonidi A."/>
            <person name="Elias M."/>
            <person name="Eveleigh R.J."/>
            <person name="Herman E.K."/>
            <person name="Klute M.J."/>
            <person name="Nakayama T."/>
            <person name="Obornik M."/>
            <person name="Reyes-Prieto A."/>
            <person name="Armbrust E.V."/>
            <person name="Aves S.J."/>
            <person name="Beiko R.G."/>
            <person name="Coutinho P."/>
            <person name="Dacks J.B."/>
            <person name="Durnford D.G."/>
            <person name="Fast N.M."/>
            <person name="Green B.R."/>
            <person name="Grisdale C.J."/>
            <person name="Hempel F."/>
            <person name="Henrissat B."/>
            <person name="Hoppner M.P."/>
            <person name="Ishida K."/>
            <person name="Kim E."/>
            <person name="Koreny L."/>
            <person name="Kroth P.G."/>
            <person name="Liu Y."/>
            <person name="Malik S.B."/>
            <person name="Maier U.G."/>
            <person name="McRose D."/>
            <person name="Mock T."/>
            <person name="Neilson J.A."/>
            <person name="Onodera N.T."/>
            <person name="Poole A.M."/>
            <person name="Pritham E.J."/>
            <person name="Richards T.A."/>
            <person name="Rocap G."/>
            <person name="Roy S.W."/>
            <person name="Sarai C."/>
            <person name="Schaack S."/>
            <person name="Shirato S."/>
            <person name="Slamovits C.H."/>
            <person name="Spencer D.F."/>
            <person name="Suzuki S."/>
            <person name="Worden A.Z."/>
            <person name="Zauner S."/>
            <person name="Barry K."/>
            <person name="Bell C."/>
            <person name="Bharti A.K."/>
            <person name="Crow J.A."/>
            <person name="Grimwood J."/>
            <person name="Kramer R."/>
            <person name="Lindquist E."/>
            <person name="Lucas S."/>
            <person name="Salamov A."/>
            <person name="McFadden G.I."/>
            <person name="Lane C.E."/>
            <person name="Keeling P.J."/>
            <person name="Gray M.W."/>
            <person name="Grigoriev I.V."/>
            <person name="Archibald J.M."/>
        </authorList>
    </citation>
    <scope>NUCLEOTIDE SEQUENCE</scope>
    <source>
        <strain evidence="12 14">CCMP2712</strain>
    </source>
</reference>
<evidence type="ECO:0000313" key="12">
    <source>
        <dbReference type="EMBL" id="EKX32028.1"/>
    </source>
</evidence>
<evidence type="ECO:0000256" key="8">
    <source>
        <dbReference type="ARBA" id="ARBA00023128"/>
    </source>
</evidence>
<organism evidence="12">
    <name type="scientific">Guillardia theta (strain CCMP2712)</name>
    <name type="common">Cryptophyte</name>
    <dbReference type="NCBI Taxonomy" id="905079"/>
    <lineage>
        <taxon>Eukaryota</taxon>
        <taxon>Cryptophyceae</taxon>
        <taxon>Pyrenomonadales</taxon>
        <taxon>Geminigeraceae</taxon>
        <taxon>Guillardia</taxon>
    </lineage>
</organism>
<keyword evidence="6" id="KW-0999">Mitochondrion inner membrane</keyword>
<evidence type="ECO:0000256" key="2">
    <source>
        <dbReference type="ARBA" id="ARBA00006375"/>
    </source>
</evidence>
<protein>
    <submittedName>
        <fullName evidence="12 13">Uncharacterized protein</fullName>
    </submittedName>
</protein>
<dbReference type="Gene3D" id="1.50.40.10">
    <property type="entry name" value="Mitochondrial carrier domain"/>
    <property type="match status" value="1"/>
</dbReference>
<dbReference type="EnsemblProtists" id="EKX32028">
    <property type="protein sequence ID" value="EKX32028"/>
    <property type="gene ID" value="GUITHDRAFT_121795"/>
</dbReference>
<evidence type="ECO:0000256" key="4">
    <source>
        <dbReference type="ARBA" id="ARBA00022692"/>
    </source>
</evidence>
<evidence type="ECO:0000256" key="3">
    <source>
        <dbReference type="ARBA" id="ARBA00022448"/>
    </source>
</evidence>
<feature type="repeat" description="Solcar" evidence="10">
    <location>
        <begin position="56"/>
        <end position="148"/>
    </location>
</feature>
<sequence length="247" mass="27141">MRFHELIVNILRTEGPRGFYRGLSPGILRHCIYSTSRILLYEKLRSEMAQRRGSEAALYQKALIGGASGLLGQALASPADLVKVRMQADGRNVARNLPARYSGIADAFTKIVRSDGFLGLYAGLGPNLTRAALVNIGELTAYDSAKHFLLGKGYPDNVGVHAGSAFISGFFATLLSCPADVVKSRIMADGSGMYRNMLDCLLVTVRQEGVLALYKGFLPSWIRLAPWQLTFWVVYEELRKLSGMKSF</sequence>
<name>L1I6Z4_GUITC</name>
<gene>
    <name evidence="12" type="ORF">GUITHDRAFT_121795</name>
</gene>
<keyword evidence="3 11" id="KW-0813">Transport</keyword>
<dbReference type="PaxDb" id="55529-EKX32028"/>
<evidence type="ECO:0000256" key="5">
    <source>
        <dbReference type="ARBA" id="ARBA00022737"/>
    </source>
</evidence>
<dbReference type="EMBL" id="JH993217">
    <property type="protein sequence ID" value="EKX32028.1"/>
    <property type="molecule type" value="Genomic_DNA"/>
</dbReference>
<evidence type="ECO:0000256" key="7">
    <source>
        <dbReference type="ARBA" id="ARBA00022989"/>
    </source>
</evidence>
<evidence type="ECO:0000256" key="1">
    <source>
        <dbReference type="ARBA" id="ARBA00004448"/>
    </source>
</evidence>
<dbReference type="PROSITE" id="PS50920">
    <property type="entry name" value="SOLCAR"/>
    <property type="match status" value="3"/>
</dbReference>
<evidence type="ECO:0000313" key="14">
    <source>
        <dbReference type="Proteomes" id="UP000011087"/>
    </source>
</evidence>
<keyword evidence="5" id="KW-0677">Repeat</keyword>
<feature type="repeat" description="Solcar" evidence="10">
    <location>
        <begin position="156"/>
        <end position="241"/>
    </location>
</feature>
<dbReference type="SUPFAM" id="SSF103506">
    <property type="entry name" value="Mitochondrial carrier"/>
    <property type="match status" value="1"/>
</dbReference>
<dbReference type="GO" id="GO:0005743">
    <property type="term" value="C:mitochondrial inner membrane"/>
    <property type="evidence" value="ECO:0007669"/>
    <property type="project" value="UniProtKB-SubCell"/>
</dbReference>